<keyword evidence="1" id="KW-1133">Transmembrane helix</keyword>
<feature type="transmembrane region" description="Helical" evidence="1">
    <location>
        <begin position="47"/>
        <end position="65"/>
    </location>
</feature>
<evidence type="ECO:0000313" key="2">
    <source>
        <dbReference type="EMBL" id="NID10394.1"/>
    </source>
</evidence>
<evidence type="ECO:0000313" key="3">
    <source>
        <dbReference type="Proteomes" id="UP000606008"/>
    </source>
</evidence>
<gene>
    <name evidence="2" type="ORF">F7231_09435</name>
</gene>
<sequence length="275" mass="30286">MEKQPVDDLFARKLREAEAPVSPDVYNQLQHRLGAKPLPVRRRPVGMWWYVGYAASVVTVIWFLIATEKSEEQISESLTKKQLPAKTELNAKVETRPTARTVTSLPHTSGGVTDSNVSGVAATYPDYEEDKQVNKRRAVEDAPIMARKSTEQATGIKPLEIQQPTDKPVLAAAPTAAISVDQISTRKKAVERTIVLTIAEPQVERTLGLTREETTADPKAHANGLTGLFGKLKQLKNGEVMANASSATDQPSQKTRFGRVFNEVKESLKNETTLE</sequence>
<evidence type="ECO:0000256" key="1">
    <source>
        <dbReference type="SAM" id="Phobius"/>
    </source>
</evidence>
<comment type="caution">
    <text evidence="2">The sequence shown here is derived from an EMBL/GenBank/DDBJ whole genome shotgun (WGS) entry which is preliminary data.</text>
</comment>
<keyword evidence="1" id="KW-0812">Transmembrane</keyword>
<keyword evidence="1" id="KW-0472">Membrane</keyword>
<dbReference type="RefSeq" id="WP_166691727.1">
    <property type="nucleotide sequence ID" value="NZ_WAEL01000003.1"/>
</dbReference>
<proteinExistence type="predicted"/>
<keyword evidence="3" id="KW-1185">Reference proteome</keyword>
<name>A0ABX0QJW2_9BACT</name>
<reference evidence="2" key="1">
    <citation type="submission" date="2024-05" db="EMBL/GenBank/DDBJ databases">
        <authorList>
            <person name="Jung D.-H."/>
        </authorList>
    </citation>
    <scope>NUCLEOTIDE SEQUENCE</scope>
    <source>
        <strain evidence="2">JA-25</strain>
    </source>
</reference>
<dbReference type="Proteomes" id="UP000606008">
    <property type="component" value="Unassembled WGS sequence"/>
</dbReference>
<accession>A0ABX0QJW2</accession>
<organism evidence="2 3">
    <name type="scientific">Fibrivirga algicola</name>
    <dbReference type="NCBI Taxonomy" id="2950420"/>
    <lineage>
        <taxon>Bacteria</taxon>
        <taxon>Pseudomonadati</taxon>
        <taxon>Bacteroidota</taxon>
        <taxon>Cytophagia</taxon>
        <taxon>Cytophagales</taxon>
        <taxon>Spirosomataceae</taxon>
        <taxon>Fibrivirga</taxon>
    </lineage>
</organism>
<dbReference type="EMBL" id="WAEL01000003">
    <property type="protein sequence ID" value="NID10394.1"/>
    <property type="molecule type" value="Genomic_DNA"/>
</dbReference>
<protein>
    <submittedName>
        <fullName evidence="2">Uncharacterized protein</fullName>
    </submittedName>
</protein>